<dbReference type="InterPro" id="IPR019193">
    <property type="entry name" value="UBQ-conj_enz_E2-bd_prot"/>
</dbReference>
<dbReference type="Pfam" id="PF09814">
    <property type="entry name" value="HECT_2"/>
    <property type="match status" value="1"/>
</dbReference>
<dbReference type="GO" id="GO:0043161">
    <property type="term" value="P:proteasome-mediated ubiquitin-dependent protein catabolic process"/>
    <property type="evidence" value="ECO:0007669"/>
    <property type="project" value="TreeGrafter"/>
</dbReference>
<dbReference type="AlphaFoldDB" id="A0A8J2TA30"/>
<dbReference type="GO" id="GO:0000209">
    <property type="term" value="P:protein polyubiquitination"/>
    <property type="evidence" value="ECO:0007669"/>
    <property type="project" value="TreeGrafter"/>
</dbReference>
<dbReference type="GO" id="GO:0005829">
    <property type="term" value="C:cytosol"/>
    <property type="evidence" value="ECO:0007669"/>
    <property type="project" value="TreeGrafter"/>
</dbReference>
<keyword evidence="2" id="KW-1185">Reference proteome</keyword>
<dbReference type="GO" id="GO:0006513">
    <property type="term" value="P:protein monoubiquitination"/>
    <property type="evidence" value="ECO:0007669"/>
    <property type="project" value="TreeGrafter"/>
</dbReference>
<dbReference type="GO" id="GO:0031624">
    <property type="term" value="F:ubiquitin conjugating enzyme binding"/>
    <property type="evidence" value="ECO:0007669"/>
    <property type="project" value="TreeGrafter"/>
</dbReference>
<accession>A0A8J2TA30</accession>
<evidence type="ECO:0000313" key="2">
    <source>
        <dbReference type="Proteomes" id="UP000019375"/>
    </source>
</evidence>
<name>A0A8J2TA30_ZYGB2</name>
<dbReference type="PANTHER" id="PTHR31531">
    <property type="entry name" value="E3 UBIQUITIN-PROTEIN LIGASE E3D FAMILY MEMBER"/>
    <property type="match status" value="1"/>
</dbReference>
<protein>
    <submittedName>
        <fullName evidence="1">ZYBA0S10-04060g1_1</fullName>
    </submittedName>
</protein>
<dbReference type="GO" id="GO:0061630">
    <property type="term" value="F:ubiquitin protein ligase activity"/>
    <property type="evidence" value="ECO:0007669"/>
    <property type="project" value="TreeGrafter"/>
</dbReference>
<dbReference type="OrthoDB" id="386949at2759"/>
<dbReference type="PANTHER" id="PTHR31531:SF2">
    <property type="entry name" value="E3 UBIQUITIN-PROTEIN LIGASE E3D"/>
    <property type="match status" value="1"/>
</dbReference>
<dbReference type="EMBL" id="HG316463">
    <property type="protein sequence ID" value="CDF91293.1"/>
    <property type="molecule type" value="Genomic_DNA"/>
</dbReference>
<dbReference type="GO" id="GO:0000151">
    <property type="term" value="C:ubiquitin ligase complex"/>
    <property type="evidence" value="ECO:0007669"/>
    <property type="project" value="TreeGrafter"/>
</dbReference>
<dbReference type="Proteomes" id="UP000019375">
    <property type="component" value="Unassembled WGS sequence"/>
</dbReference>
<proteinExistence type="predicted"/>
<dbReference type="GO" id="GO:0051865">
    <property type="term" value="P:protein autoubiquitination"/>
    <property type="evidence" value="ECO:0007669"/>
    <property type="project" value="TreeGrafter"/>
</dbReference>
<dbReference type="GO" id="GO:0030332">
    <property type="term" value="F:cyclin binding"/>
    <property type="evidence" value="ECO:0007669"/>
    <property type="project" value="TreeGrafter"/>
</dbReference>
<dbReference type="GO" id="GO:0005634">
    <property type="term" value="C:nucleus"/>
    <property type="evidence" value="ECO:0007669"/>
    <property type="project" value="TreeGrafter"/>
</dbReference>
<sequence length="347" mass="40029">MSNSSNFLVEYLPRIGTTSIVLEGFKKVVLKHIGSNKVVLRDEKQQSYEIVLPHSHKELLSQTLTKINDEEYLLTLKEEKEKPTRPLNDIMSLPQSKWTKRQLIDSDCFNLCCLQCGKEIINGQNCTKINEMPSEFWTELMDYWHCHKPTTVTSEFYSLQKNSLRPCLNEILIGESFFQALEDTLFGRVTVKGGSVLCAECGERLGIPVNDHMYRLHKWKLKLIREGFSDETFPPAQEIVSVLLNCTRANSTRYMFLKSEEKQLFIWLFSIGSEVTLGNNRILKGCLKIFYTTDIHLKVGIKTNIEEEEVNLIPFENFICRLKDVNSILPASKRKFGPWDVAYFPVA</sequence>
<organism evidence="1 2">
    <name type="scientific">Zygosaccharomyces bailii (strain CLIB 213 / ATCC 58445 / CBS 680 / BCRC 21525 / NBRC 1098 / NCYC 1416 / NRRL Y-2227)</name>
    <dbReference type="NCBI Taxonomy" id="1333698"/>
    <lineage>
        <taxon>Eukaryota</taxon>
        <taxon>Fungi</taxon>
        <taxon>Dikarya</taxon>
        <taxon>Ascomycota</taxon>
        <taxon>Saccharomycotina</taxon>
        <taxon>Saccharomycetes</taxon>
        <taxon>Saccharomycetales</taxon>
        <taxon>Saccharomycetaceae</taxon>
        <taxon>Zygosaccharomyces</taxon>
    </lineage>
</organism>
<reference evidence="2" key="1">
    <citation type="journal article" date="2013" name="Genome Announc.">
        <title>Genome sequence of the food spoilage yeast Zygosaccharomyces bailii CLIB 213(T).</title>
        <authorList>
            <person name="Galeote V."/>
            <person name="Bigey F."/>
            <person name="Devillers H."/>
            <person name="Neuveglise C."/>
            <person name="Dequin S."/>
        </authorList>
    </citation>
    <scope>NUCLEOTIDE SEQUENCE [LARGE SCALE GENOMIC DNA]</scope>
    <source>
        <strain evidence="2">CLIB 213 / ATCC 58445 / CBS 680 / CCRC 21525 / NBRC 1098 / NCYC 1416 / NRRL Y-2227</strain>
    </source>
</reference>
<evidence type="ECO:0000313" key="1">
    <source>
        <dbReference type="EMBL" id="CDF91293.1"/>
    </source>
</evidence>
<gene>
    <name evidence="1" type="ORF">BN860_04060g</name>
</gene>